<keyword evidence="3" id="KW-1185">Reference proteome</keyword>
<comment type="caution">
    <text evidence="2">The sequence shown here is derived from an EMBL/GenBank/DDBJ whole genome shotgun (WGS) entry which is preliminary data.</text>
</comment>
<evidence type="ECO:0000313" key="3">
    <source>
        <dbReference type="Proteomes" id="UP000659496"/>
    </source>
</evidence>
<evidence type="ECO:0000256" key="1">
    <source>
        <dbReference type="SAM" id="SignalP"/>
    </source>
</evidence>
<keyword evidence="1" id="KW-0732">Signal</keyword>
<dbReference type="EMBL" id="JACSQY010000006">
    <property type="protein sequence ID" value="MBD7908520.1"/>
    <property type="molecule type" value="Genomic_DNA"/>
</dbReference>
<name>A0ABR8PK28_9BACL</name>
<dbReference type="PROSITE" id="PS51257">
    <property type="entry name" value="PROKAR_LIPOPROTEIN"/>
    <property type="match status" value="1"/>
</dbReference>
<gene>
    <name evidence="2" type="ORF">H9659_09275</name>
</gene>
<organism evidence="2 3">
    <name type="scientific">Sporosarcina gallistercoris</name>
    <dbReference type="NCBI Taxonomy" id="2762245"/>
    <lineage>
        <taxon>Bacteria</taxon>
        <taxon>Bacillati</taxon>
        <taxon>Bacillota</taxon>
        <taxon>Bacilli</taxon>
        <taxon>Bacillales</taxon>
        <taxon>Caryophanaceae</taxon>
        <taxon>Sporosarcina</taxon>
    </lineage>
</organism>
<reference evidence="2 3" key="1">
    <citation type="submission" date="2020-08" db="EMBL/GenBank/DDBJ databases">
        <title>A Genomic Blueprint of the Chicken Gut Microbiome.</title>
        <authorList>
            <person name="Gilroy R."/>
            <person name="Ravi A."/>
            <person name="Getino M."/>
            <person name="Pursley I."/>
            <person name="Horton D.L."/>
            <person name="Alikhan N.-F."/>
            <person name="Baker D."/>
            <person name="Gharbi K."/>
            <person name="Hall N."/>
            <person name="Watson M."/>
            <person name="Adriaenssens E.M."/>
            <person name="Foster-Nyarko E."/>
            <person name="Jarju S."/>
            <person name="Secka A."/>
            <person name="Antonio M."/>
            <person name="Oren A."/>
            <person name="Chaudhuri R."/>
            <person name="La Ragione R.M."/>
            <person name="Hildebrand F."/>
            <person name="Pallen M.J."/>
        </authorList>
    </citation>
    <scope>NUCLEOTIDE SEQUENCE [LARGE SCALE GENOMIC DNA]</scope>
    <source>
        <strain evidence="2 3">Sa3CUA8</strain>
    </source>
</reference>
<protein>
    <recommendedName>
        <fullName evidence="4">Lipoprotein</fullName>
    </recommendedName>
</protein>
<sequence length="183" mass="20543">MKRFSFLWLAVALVSVGCTNNSTSPKDAPFYETGTIPQTMSEKMPDDFGFSVSYGIEKKNEINSFTNTVTKDLIEDGTITAAIALTEEEKAEIYDKMKEADIRGTKNYIPNPINGTICEQTPFEEDQWEITMNGETITHAVSGAYCEPTEDAKQLFALRNFVVSKMRSKEEYMKLPDARGGYD</sequence>
<feature type="signal peptide" evidence="1">
    <location>
        <begin position="1"/>
        <end position="20"/>
    </location>
</feature>
<feature type="chain" id="PRO_5047249265" description="Lipoprotein" evidence="1">
    <location>
        <begin position="21"/>
        <end position="183"/>
    </location>
</feature>
<dbReference type="Proteomes" id="UP000659496">
    <property type="component" value="Unassembled WGS sequence"/>
</dbReference>
<accession>A0ABR8PK28</accession>
<evidence type="ECO:0008006" key="4">
    <source>
        <dbReference type="Google" id="ProtNLM"/>
    </source>
</evidence>
<proteinExistence type="predicted"/>
<evidence type="ECO:0000313" key="2">
    <source>
        <dbReference type="EMBL" id="MBD7908520.1"/>
    </source>
</evidence>